<evidence type="ECO:0000259" key="2">
    <source>
        <dbReference type="Pfam" id="PF00561"/>
    </source>
</evidence>
<feature type="domain" description="AB hydrolase-1" evidence="2">
    <location>
        <begin position="45"/>
        <end position="281"/>
    </location>
</feature>
<reference evidence="4" key="1">
    <citation type="submission" date="2016-10" db="EMBL/GenBank/DDBJ databases">
        <authorList>
            <person name="Varghese N."/>
            <person name="Submissions S."/>
        </authorList>
    </citation>
    <scope>NUCLEOTIDE SEQUENCE [LARGE SCALE GENOMIC DNA]</scope>
    <source>
        <strain evidence="4">IBRC-M 10760</strain>
    </source>
</reference>
<evidence type="ECO:0000313" key="3">
    <source>
        <dbReference type="EMBL" id="SDF53657.1"/>
    </source>
</evidence>
<evidence type="ECO:0000313" key="4">
    <source>
        <dbReference type="Proteomes" id="UP000199076"/>
    </source>
</evidence>
<dbReference type="Pfam" id="PF00561">
    <property type="entry name" value="Abhydrolase_1"/>
    <property type="match status" value="1"/>
</dbReference>
<dbReference type="InterPro" id="IPR029058">
    <property type="entry name" value="AB_hydrolase_fold"/>
</dbReference>
<accession>A0A1G7LVW8</accession>
<dbReference type="Proteomes" id="UP000199076">
    <property type="component" value="Unassembled WGS sequence"/>
</dbReference>
<dbReference type="PANTHER" id="PTHR43433:SF10">
    <property type="entry name" value="AB HYDROLASE-1 DOMAIN-CONTAINING PROTEIN"/>
    <property type="match status" value="1"/>
</dbReference>
<evidence type="ECO:0000256" key="1">
    <source>
        <dbReference type="SAM" id="MobiDB-lite"/>
    </source>
</evidence>
<dbReference type="InterPro" id="IPR050471">
    <property type="entry name" value="AB_hydrolase"/>
</dbReference>
<sequence>MAMQTRETGRDSAGVGDGDERSNVVALDGERRLAYAEYGARDGRPVVFCHGAPGSRRLGELFDTAARERGIRILAPDRPGFGASSPWPNRSIRDTARVVTAVLDDAGVERAGLIAFSGGCPYALATAATEPERVERVDVIAGATPPDGGGTEPAIQRLLRGLATTTPTLLGGLLRGQAWLARRRDPSVVVGQYTDDPEAIPDAAAEVVRADFVEALTTHRSGTITEFQHAAATWEFDVEAVETTVRFWHGEADANVPIAGVRRLAERIPDAHLETVDDADHIRTLLRTRADVLDRHRSGRTEPADRDGRRAEPVD</sequence>
<dbReference type="PANTHER" id="PTHR43433">
    <property type="entry name" value="HYDROLASE, ALPHA/BETA FOLD FAMILY PROTEIN"/>
    <property type="match status" value="1"/>
</dbReference>
<feature type="region of interest" description="Disordered" evidence="1">
    <location>
        <begin position="1"/>
        <end position="22"/>
    </location>
</feature>
<dbReference type="EMBL" id="FNBK01000007">
    <property type="protein sequence ID" value="SDF53657.1"/>
    <property type="molecule type" value="Genomic_DNA"/>
</dbReference>
<name>A0A1G7LVW8_9EURY</name>
<proteinExistence type="predicted"/>
<dbReference type="AlphaFoldDB" id="A0A1G7LVW8"/>
<keyword evidence="4" id="KW-1185">Reference proteome</keyword>
<dbReference type="STRING" id="660518.SAMN05216218_10744"/>
<organism evidence="3 4">
    <name type="scientific">Halorientalis regularis</name>
    <dbReference type="NCBI Taxonomy" id="660518"/>
    <lineage>
        <taxon>Archaea</taxon>
        <taxon>Methanobacteriati</taxon>
        <taxon>Methanobacteriota</taxon>
        <taxon>Stenosarchaea group</taxon>
        <taxon>Halobacteria</taxon>
        <taxon>Halobacteriales</taxon>
        <taxon>Haloarculaceae</taxon>
        <taxon>Halorientalis</taxon>
    </lineage>
</organism>
<feature type="region of interest" description="Disordered" evidence="1">
    <location>
        <begin position="294"/>
        <end position="315"/>
    </location>
</feature>
<dbReference type="InterPro" id="IPR000073">
    <property type="entry name" value="AB_hydrolase_1"/>
</dbReference>
<gene>
    <name evidence="3" type="ORF">SAMN05216218_10744</name>
</gene>
<protein>
    <submittedName>
        <fullName evidence="3">Pimeloyl-ACP methyl ester carboxylesterase</fullName>
    </submittedName>
</protein>
<dbReference type="Gene3D" id="3.40.50.1820">
    <property type="entry name" value="alpha/beta hydrolase"/>
    <property type="match status" value="1"/>
</dbReference>
<dbReference type="SUPFAM" id="SSF53474">
    <property type="entry name" value="alpha/beta-Hydrolases"/>
    <property type="match status" value="1"/>
</dbReference>